<dbReference type="InterPro" id="IPR009081">
    <property type="entry name" value="PP-bd_ACP"/>
</dbReference>
<dbReference type="SUPFAM" id="SSF56801">
    <property type="entry name" value="Acetyl-CoA synthetase-like"/>
    <property type="match status" value="2"/>
</dbReference>
<dbReference type="SUPFAM" id="SSF47336">
    <property type="entry name" value="ACP-like"/>
    <property type="match status" value="1"/>
</dbReference>
<dbReference type="Pfam" id="PF00550">
    <property type="entry name" value="PP-binding"/>
    <property type="match status" value="1"/>
</dbReference>
<dbReference type="Gene3D" id="3.30.300.30">
    <property type="match status" value="1"/>
</dbReference>
<dbReference type="EMBL" id="JBEZVE010000088">
    <property type="protein sequence ID" value="MEU3788149.1"/>
    <property type="molecule type" value="Genomic_DNA"/>
</dbReference>
<dbReference type="InterPro" id="IPR045851">
    <property type="entry name" value="AMP-bd_C_sf"/>
</dbReference>
<proteinExistence type="predicted"/>
<keyword evidence="2" id="KW-0596">Phosphopantetheine</keyword>
<dbReference type="Proteomes" id="UP001550739">
    <property type="component" value="Unassembled WGS sequence"/>
</dbReference>
<comment type="caution">
    <text evidence="5">The sequence shown here is derived from an EMBL/GenBank/DDBJ whole genome shotgun (WGS) entry which is preliminary data.</text>
</comment>
<dbReference type="InterPro" id="IPR020806">
    <property type="entry name" value="PKS_PP-bd"/>
</dbReference>
<dbReference type="InterPro" id="IPR036736">
    <property type="entry name" value="ACP-like_sf"/>
</dbReference>
<dbReference type="InterPro" id="IPR006162">
    <property type="entry name" value="Ppantetheine_attach_site"/>
</dbReference>
<dbReference type="Gene3D" id="1.10.1200.10">
    <property type="entry name" value="ACP-like"/>
    <property type="match status" value="1"/>
</dbReference>
<dbReference type="InterPro" id="IPR001242">
    <property type="entry name" value="Condensation_dom"/>
</dbReference>
<evidence type="ECO:0000259" key="4">
    <source>
        <dbReference type="PROSITE" id="PS50075"/>
    </source>
</evidence>
<feature type="non-terminal residue" evidence="5">
    <location>
        <position position="930"/>
    </location>
</feature>
<gene>
    <name evidence="5" type="ORF">AB0E89_48055</name>
</gene>
<dbReference type="RefSeq" id="WP_361710825.1">
    <property type="nucleotide sequence ID" value="NZ_JBEZVE010000088.1"/>
</dbReference>
<dbReference type="Gene3D" id="2.30.38.10">
    <property type="entry name" value="Luciferase, Domain 3"/>
    <property type="match status" value="1"/>
</dbReference>
<dbReference type="Pfam" id="PF00668">
    <property type="entry name" value="Condensation"/>
    <property type="match status" value="1"/>
</dbReference>
<dbReference type="Pfam" id="PF00501">
    <property type="entry name" value="AMP-binding"/>
    <property type="match status" value="2"/>
</dbReference>
<feature type="domain" description="Carrier" evidence="4">
    <location>
        <begin position="316"/>
        <end position="391"/>
    </location>
</feature>
<dbReference type="Gene3D" id="3.30.559.10">
    <property type="entry name" value="Chloramphenicol acetyltransferase-like domain"/>
    <property type="match status" value="1"/>
</dbReference>
<dbReference type="InterPro" id="IPR023213">
    <property type="entry name" value="CAT-like_dom_sf"/>
</dbReference>
<dbReference type="Gene3D" id="3.40.50.980">
    <property type="match status" value="1"/>
</dbReference>
<dbReference type="Gene3D" id="3.30.559.30">
    <property type="entry name" value="Nonribosomal peptide synthetase, condensation domain"/>
    <property type="match status" value="1"/>
</dbReference>
<organism evidence="5 6">
    <name type="scientific">Streptomyces sp. 900129855</name>
    <dbReference type="NCBI Taxonomy" id="3155129"/>
    <lineage>
        <taxon>Bacteria</taxon>
        <taxon>Bacillati</taxon>
        <taxon>Actinomycetota</taxon>
        <taxon>Actinomycetes</taxon>
        <taxon>Kitasatosporales</taxon>
        <taxon>Streptomycetaceae</taxon>
        <taxon>Streptomyces</taxon>
    </lineage>
</organism>
<keyword evidence="3" id="KW-0597">Phosphoprotein</keyword>
<keyword evidence="6" id="KW-1185">Reference proteome</keyword>
<comment type="cofactor">
    <cofactor evidence="1">
        <name>pantetheine 4'-phosphate</name>
        <dbReference type="ChEBI" id="CHEBI:47942"/>
    </cofactor>
</comment>
<sequence>MWELWGPLLHGGRLVVVPFETSRSPETFLRLLARERVTVLNQTPSAFYQLMQADRENPGAQLALQTVVFGGEALEPGRLSDWYTRHADDAPVLVNMYGITETTIHVTHTALTRDSAVAGAASAIGTAIPDLRVHVLDDHLRPVPTGVAGELYVAGAGLARGYLNRPALSASRFVADPYGPPGTRMYRSGDVVRRNSSGALEFVGRADDQVKVRGFRIELGEIEAALAGHPEVGDVTVVARQDRADDTRLVAYVVPAPGRTAHSATLREHLRERLPEYMIPAAFVVLEALPLTVNGKLDRRALPEPQAGGGLGAGRAPRTPQEQILCELFAEILGVAEAGVDDGFFDLGGHSLLATRLVARVRATLGVELELRTLFEVPTPAGLAASLAGAGQARLALTPYEDRPDLVPLSFAQRRLWFLHQLEGASANYNIPLAWRLAGPLDRRALEQALADVLARHESLRTLYPQIDGTPYQRILTESAEQARPRLRVRETTEAGLDAVLAEALRRPFDLAVDLSLHAELFALGTDEHVLLLVIHHIAGDGWSLGPLAHNLADAYAARCRGEEPDWAPLPVQYADYTLWQHRLLGDSADPDSLFARQAAHWTTALQGLPEQIQLPTDRPRPAVASHQGGFVRVRLDAELHSSLRALAHNQGTSLFMVLQAGLAALLNKLGAGDDIPVGSLIAGRTDQALDDLIGYFVNTLVFRTDLSGDPTFTELLDRVRDVALAAYAHQDLPFEYLVEALNPARSLAHHPLFQVMLVLQNAPGVDFAPPGLRTSSVRLTTTTSKLDLIFSMSERHTDDGTPQGIDGFVEYAGDLYDPDTVQAMCDRWVRVLTTAVAEPQRRLSHFDVLAEAERRLSLPTALPPAVVEDSLVGLFEARVREAPDAVAVVSGEVVLSYGELNRRANRVARGLIGCGVGVEDVVALALPRS</sequence>
<dbReference type="PROSITE" id="PS50075">
    <property type="entry name" value="CARRIER"/>
    <property type="match status" value="1"/>
</dbReference>
<evidence type="ECO:0000256" key="1">
    <source>
        <dbReference type="ARBA" id="ARBA00001957"/>
    </source>
</evidence>
<dbReference type="InterPro" id="IPR000873">
    <property type="entry name" value="AMP-dep_synth/lig_dom"/>
</dbReference>
<dbReference type="CDD" id="cd19540">
    <property type="entry name" value="LCL_NRPS-like"/>
    <property type="match status" value="1"/>
</dbReference>
<protein>
    <submittedName>
        <fullName evidence="5">Condensation domain-containing protein</fullName>
    </submittedName>
</protein>
<evidence type="ECO:0000256" key="2">
    <source>
        <dbReference type="ARBA" id="ARBA00022450"/>
    </source>
</evidence>
<dbReference type="SUPFAM" id="SSF52777">
    <property type="entry name" value="CoA-dependent acyltransferases"/>
    <property type="match status" value="2"/>
</dbReference>
<dbReference type="Gene3D" id="3.40.50.12780">
    <property type="entry name" value="N-terminal domain of ligase-like"/>
    <property type="match status" value="1"/>
</dbReference>
<dbReference type="InterPro" id="IPR025110">
    <property type="entry name" value="AMP-bd_C"/>
</dbReference>
<evidence type="ECO:0000313" key="5">
    <source>
        <dbReference type="EMBL" id="MEU3788149.1"/>
    </source>
</evidence>
<accession>A0ABV3A007</accession>
<dbReference type="PANTHER" id="PTHR45527">
    <property type="entry name" value="NONRIBOSOMAL PEPTIDE SYNTHETASE"/>
    <property type="match status" value="1"/>
</dbReference>
<name>A0ABV3A007_9ACTN</name>
<reference evidence="5 6" key="1">
    <citation type="submission" date="2024-06" db="EMBL/GenBank/DDBJ databases">
        <title>The Natural Products Discovery Center: Release of the First 8490 Sequenced Strains for Exploring Actinobacteria Biosynthetic Diversity.</title>
        <authorList>
            <person name="Kalkreuter E."/>
            <person name="Kautsar S.A."/>
            <person name="Yang D."/>
            <person name="Bader C.D."/>
            <person name="Teijaro C.N."/>
            <person name="Fluegel L."/>
            <person name="Davis C.M."/>
            <person name="Simpson J.R."/>
            <person name="Lauterbach L."/>
            <person name="Steele A.D."/>
            <person name="Gui C."/>
            <person name="Meng S."/>
            <person name="Li G."/>
            <person name="Viehrig K."/>
            <person name="Ye F."/>
            <person name="Su P."/>
            <person name="Kiefer A.F."/>
            <person name="Nichols A."/>
            <person name="Cepeda A.J."/>
            <person name="Yan W."/>
            <person name="Fan B."/>
            <person name="Jiang Y."/>
            <person name="Adhikari A."/>
            <person name="Zheng C.-J."/>
            <person name="Schuster L."/>
            <person name="Cowan T.M."/>
            <person name="Smanski M.J."/>
            <person name="Chevrette M.G."/>
            <person name="De Carvalho L.P.S."/>
            <person name="Shen B."/>
        </authorList>
    </citation>
    <scope>NUCLEOTIDE SEQUENCE [LARGE SCALE GENOMIC DNA]</scope>
    <source>
        <strain evidence="5 6">NPDC033843</strain>
    </source>
</reference>
<evidence type="ECO:0000313" key="6">
    <source>
        <dbReference type="Proteomes" id="UP001550739"/>
    </source>
</evidence>
<dbReference type="PANTHER" id="PTHR45527:SF1">
    <property type="entry name" value="FATTY ACID SYNTHASE"/>
    <property type="match status" value="1"/>
</dbReference>
<dbReference type="SMART" id="SM00823">
    <property type="entry name" value="PKS_PP"/>
    <property type="match status" value="1"/>
</dbReference>
<evidence type="ECO:0000256" key="3">
    <source>
        <dbReference type="ARBA" id="ARBA00022553"/>
    </source>
</evidence>
<dbReference type="Pfam" id="PF13193">
    <property type="entry name" value="AMP-binding_C"/>
    <property type="match status" value="1"/>
</dbReference>
<dbReference type="InterPro" id="IPR042099">
    <property type="entry name" value="ANL_N_sf"/>
</dbReference>
<dbReference type="PROSITE" id="PS00012">
    <property type="entry name" value="PHOSPHOPANTETHEINE"/>
    <property type="match status" value="1"/>
</dbReference>